<evidence type="ECO:0000259" key="1">
    <source>
        <dbReference type="Pfam" id="PF01575"/>
    </source>
</evidence>
<accession>A0A3P1SR79</accession>
<dbReference type="OrthoDB" id="9774179at2"/>
<feature type="domain" description="MaoC-like" evidence="1">
    <location>
        <begin position="21"/>
        <end position="119"/>
    </location>
</feature>
<dbReference type="InterPro" id="IPR002539">
    <property type="entry name" value="MaoC-like_dom"/>
</dbReference>
<dbReference type="EMBL" id="RQXV01000004">
    <property type="protein sequence ID" value="RRC99668.1"/>
    <property type="molecule type" value="Genomic_DNA"/>
</dbReference>
<evidence type="ECO:0000313" key="2">
    <source>
        <dbReference type="EMBL" id="RRC99668.1"/>
    </source>
</evidence>
<sequence length="151" mass="16869">MATPSPSGCFTVDELEIGMSVEKQYSINYEDAVRFSELSGDWNPAHHDQAYAANSIFQQRVAHGMFSVIQFSGLMGMELPGLGTLWLKQSVEFLKPAFFDQNYRARVCVTAIEKETNTVTLATECFDQSGELIIRGEARVKPIPVKVKARM</sequence>
<dbReference type="GO" id="GO:0006633">
    <property type="term" value="P:fatty acid biosynthetic process"/>
    <property type="evidence" value="ECO:0007669"/>
    <property type="project" value="TreeGrafter"/>
</dbReference>
<dbReference type="InterPro" id="IPR029069">
    <property type="entry name" value="HotDog_dom_sf"/>
</dbReference>
<name>A0A3P1SR79_9GAMM</name>
<dbReference type="PANTHER" id="PTHR43437">
    <property type="entry name" value="HYDROXYACYL-THIOESTER DEHYDRATASE TYPE 2, MITOCHONDRIAL-RELATED"/>
    <property type="match status" value="1"/>
</dbReference>
<keyword evidence="3" id="KW-1185">Reference proteome</keyword>
<organism evidence="2 3">
    <name type="scientific">Amphritea balenae</name>
    <dbReference type="NCBI Taxonomy" id="452629"/>
    <lineage>
        <taxon>Bacteria</taxon>
        <taxon>Pseudomonadati</taxon>
        <taxon>Pseudomonadota</taxon>
        <taxon>Gammaproteobacteria</taxon>
        <taxon>Oceanospirillales</taxon>
        <taxon>Oceanospirillaceae</taxon>
        <taxon>Amphritea</taxon>
    </lineage>
</organism>
<protein>
    <submittedName>
        <fullName evidence="2">MaoC family dehydratase</fullName>
    </submittedName>
</protein>
<dbReference type="Gene3D" id="3.10.129.10">
    <property type="entry name" value="Hotdog Thioesterase"/>
    <property type="match status" value="1"/>
</dbReference>
<proteinExistence type="predicted"/>
<dbReference type="Pfam" id="PF01575">
    <property type="entry name" value="MaoC_dehydratas"/>
    <property type="match status" value="1"/>
</dbReference>
<dbReference type="RefSeq" id="WP_124925858.1">
    <property type="nucleotide sequence ID" value="NZ_BMOH01000006.1"/>
</dbReference>
<dbReference type="SUPFAM" id="SSF54637">
    <property type="entry name" value="Thioesterase/thiol ester dehydrase-isomerase"/>
    <property type="match status" value="1"/>
</dbReference>
<comment type="caution">
    <text evidence="2">The sequence shown here is derived from an EMBL/GenBank/DDBJ whole genome shotgun (WGS) entry which is preliminary data.</text>
</comment>
<dbReference type="Proteomes" id="UP000267535">
    <property type="component" value="Unassembled WGS sequence"/>
</dbReference>
<dbReference type="GO" id="GO:0019171">
    <property type="term" value="F:(3R)-hydroxyacyl-[acyl-carrier-protein] dehydratase activity"/>
    <property type="evidence" value="ECO:0007669"/>
    <property type="project" value="TreeGrafter"/>
</dbReference>
<dbReference type="InterPro" id="IPR050965">
    <property type="entry name" value="UPF0336/Enoyl-CoA_hydratase"/>
</dbReference>
<reference evidence="2 3" key="1">
    <citation type="submission" date="2018-11" db="EMBL/GenBank/DDBJ databases">
        <title>The draft genome sequence of Amphritea balenae JAMM 1525T.</title>
        <authorList>
            <person name="Fang Z."/>
            <person name="Zhang Y."/>
            <person name="Han X."/>
        </authorList>
    </citation>
    <scope>NUCLEOTIDE SEQUENCE [LARGE SCALE GENOMIC DNA]</scope>
    <source>
        <strain evidence="2 3">JAMM 1525</strain>
    </source>
</reference>
<evidence type="ECO:0000313" key="3">
    <source>
        <dbReference type="Proteomes" id="UP000267535"/>
    </source>
</evidence>
<dbReference type="CDD" id="cd03449">
    <property type="entry name" value="R_hydratase"/>
    <property type="match status" value="1"/>
</dbReference>
<gene>
    <name evidence="2" type="ORF">EHS89_09225</name>
</gene>
<dbReference type="AlphaFoldDB" id="A0A3P1SR79"/>
<dbReference type="PANTHER" id="PTHR43437:SF3">
    <property type="entry name" value="HYDROXYACYL-THIOESTER DEHYDRATASE TYPE 2, MITOCHONDRIAL"/>
    <property type="match status" value="1"/>
</dbReference>